<reference evidence="1 2" key="2">
    <citation type="journal article" date="2013" name="IMA Fungus">
        <title>IMA Genome-F 1: Ceratocystis fimbriata: Draft nuclear genome sequence for the plant pathogen, Ceratocystis fimbriata.</title>
        <authorList>
            <person name="Wilken P.M."/>
            <person name="Steenkamp E.T."/>
            <person name="Wingfield M.J."/>
            <person name="de Beer Z.W."/>
            <person name="Wingfield B.D."/>
        </authorList>
    </citation>
    <scope>NUCLEOTIDE SEQUENCE [LARGE SCALE GENOMIC DNA]</scope>
    <source>
        <strain evidence="1 2">CBS 114723</strain>
    </source>
</reference>
<proteinExistence type="predicted"/>
<accession>A0A2C5X3X8</accession>
<reference evidence="1 2" key="1">
    <citation type="journal article" date="2013" name="Fungal Biol.">
        <title>Analysis of microsatellite markers in the genome of the plant pathogen Ceratocystis fimbriata.</title>
        <authorList>
            <person name="Simpson M.C."/>
            <person name="Wilken P.M."/>
            <person name="Coetzee M.P."/>
            <person name="Wingfield M.J."/>
            <person name="Wingfield B.D."/>
        </authorList>
    </citation>
    <scope>NUCLEOTIDE SEQUENCE [LARGE SCALE GENOMIC DNA]</scope>
    <source>
        <strain evidence="1 2">CBS 114723</strain>
    </source>
</reference>
<dbReference type="EMBL" id="APWK03000049">
    <property type="protein sequence ID" value="PHH53155.1"/>
    <property type="molecule type" value="Genomic_DNA"/>
</dbReference>
<evidence type="ECO:0000313" key="1">
    <source>
        <dbReference type="EMBL" id="PHH53155.1"/>
    </source>
</evidence>
<name>A0A2C5X3X8_9PEZI</name>
<evidence type="ECO:0000313" key="2">
    <source>
        <dbReference type="Proteomes" id="UP000222788"/>
    </source>
</evidence>
<gene>
    <name evidence="1" type="ORF">CFIMG_000762RA</name>
</gene>
<organism evidence="1 2">
    <name type="scientific">Ceratocystis fimbriata CBS 114723</name>
    <dbReference type="NCBI Taxonomy" id="1035309"/>
    <lineage>
        <taxon>Eukaryota</taxon>
        <taxon>Fungi</taxon>
        <taxon>Dikarya</taxon>
        <taxon>Ascomycota</taxon>
        <taxon>Pezizomycotina</taxon>
        <taxon>Sordariomycetes</taxon>
        <taxon>Hypocreomycetidae</taxon>
        <taxon>Microascales</taxon>
        <taxon>Ceratocystidaceae</taxon>
        <taxon>Ceratocystis</taxon>
    </lineage>
</organism>
<dbReference type="OrthoDB" id="3903370at2759"/>
<protein>
    <submittedName>
        <fullName evidence="1">Uncharacterized protein</fullName>
    </submittedName>
</protein>
<comment type="caution">
    <text evidence="1">The sequence shown here is derived from an EMBL/GenBank/DDBJ whole genome shotgun (WGS) entry which is preliminary data.</text>
</comment>
<keyword evidence="2" id="KW-1185">Reference proteome</keyword>
<sequence>MQRAEKLALYIQSFKAQLRARNTQACGEGQNRFKHIVRCDLAQENEMICAVREDVHILQEDDFDQYCPECRGETPPESPQ</sequence>
<dbReference type="AlphaFoldDB" id="A0A2C5X3X8"/>
<dbReference type="Proteomes" id="UP000222788">
    <property type="component" value="Unassembled WGS sequence"/>
</dbReference>